<organism evidence="2 3">
    <name type="scientific">Halocaridina rubra</name>
    <name type="common">Hawaiian red shrimp</name>
    <dbReference type="NCBI Taxonomy" id="373956"/>
    <lineage>
        <taxon>Eukaryota</taxon>
        <taxon>Metazoa</taxon>
        <taxon>Ecdysozoa</taxon>
        <taxon>Arthropoda</taxon>
        <taxon>Crustacea</taxon>
        <taxon>Multicrustacea</taxon>
        <taxon>Malacostraca</taxon>
        <taxon>Eumalacostraca</taxon>
        <taxon>Eucarida</taxon>
        <taxon>Decapoda</taxon>
        <taxon>Pleocyemata</taxon>
        <taxon>Caridea</taxon>
        <taxon>Atyoidea</taxon>
        <taxon>Atyidae</taxon>
        <taxon>Halocaridina</taxon>
    </lineage>
</organism>
<feature type="compositionally biased region" description="Basic and acidic residues" evidence="1">
    <location>
        <begin position="1"/>
        <end position="12"/>
    </location>
</feature>
<protein>
    <submittedName>
        <fullName evidence="2">Uncharacterized protein</fullName>
    </submittedName>
</protein>
<dbReference type="AlphaFoldDB" id="A0AAN9A321"/>
<feature type="region of interest" description="Disordered" evidence="1">
    <location>
        <begin position="1"/>
        <end position="25"/>
    </location>
</feature>
<evidence type="ECO:0000313" key="2">
    <source>
        <dbReference type="EMBL" id="KAK7070570.1"/>
    </source>
</evidence>
<accession>A0AAN9A321</accession>
<keyword evidence="3" id="KW-1185">Reference proteome</keyword>
<name>A0AAN9A321_HALRR</name>
<dbReference type="EMBL" id="JAXCGZ010015305">
    <property type="protein sequence ID" value="KAK7070570.1"/>
    <property type="molecule type" value="Genomic_DNA"/>
</dbReference>
<dbReference type="Proteomes" id="UP001381693">
    <property type="component" value="Unassembled WGS sequence"/>
</dbReference>
<reference evidence="2 3" key="1">
    <citation type="submission" date="2023-11" db="EMBL/GenBank/DDBJ databases">
        <title>Halocaridina rubra genome assembly.</title>
        <authorList>
            <person name="Smith C."/>
        </authorList>
    </citation>
    <scope>NUCLEOTIDE SEQUENCE [LARGE SCALE GENOMIC DNA]</scope>
    <source>
        <strain evidence="2">EP-1</strain>
        <tissue evidence="2">Whole</tissue>
    </source>
</reference>
<sequence>MNYLKESSDGLHPRASSPNSNAWTTTLPSRLLGVSQLTGNRRNHLGLEENGISLGSSIIKS</sequence>
<comment type="caution">
    <text evidence="2">The sequence shown here is derived from an EMBL/GenBank/DDBJ whole genome shotgun (WGS) entry which is preliminary data.</text>
</comment>
<proteinExistence type="predicted"/>
<feature type="compositionally biased region" description="Polar residues" evidence="1">
    <location>
        <begin position="16"/>
        <end position="25"/>
    </location>
</feature>
<evidence type="ECO:0000313" key="3">
    <source>
        <dbReference type="Proteomes" id="UP001381693"/>
    </source>
</evidence>
<evidence type="ECO:0000256" key="1">
    <source>
        <dbReference type="SAM" id="MobiDB-lite"/>
    </source>
</evidence>
<gene>
    <name evidence="2" type="ORF">SK128_027379</name>
</gene>